<dbReference type="CDD" id="cd08509">
    <property type="entry name" value="PBP2_TmCBP_oligosaccharides_like"/>
    <property type="match status" value="1"/>
</dbReference>
<dbReference type="RefSeq" id="WP_073151766.1">
    <property type="nucleotide sequence ID" value="NZ_FRAG01000046.1"/>
</dbReference>
<name>A0A1M6RH43_PARC5</name>
<dbReference type="GO" id="GO:0015833">
    <property type="term" value="P:peptide transport"/>
    <property type="evidence" value="ECO:0007669"/>
    <property type="project" value="TreeGrafter"/>
</dbReference>
<dbReference type="EMBL" id="FRAG01000046">
    <property type="protein sequence ID" value="SHK31762.1"/>
    <property type="molecule type" value="Genomic_DNA"/>
</dbReference>
<reference evidence="3 4" key="1">
    <citation type="submission" date="2016-11" db="EMBL/GenBank/DDBJ databases">
        <authorList>
            <person name="Jaros S."/>
            <person name="Januszkiewicz K."/>
            <person name="Wedrychowicz H."/>
        </authorList>
    </citation>
    <scope>NUCLEOTIDE SEQUENCE [LARGE SCALE GENOMIC DNA]</scope>
    <source>
        <strain evidence="3 4">DSM 15212</strain>
    </source>
</reference>
<evidence type="ECO:0000256" key="1">
    <source>
        <dbReference type="SAM" id="MobiDB-lite"/>
    </source>
</evidence>
<dbReference type="SUPFAM" id="SSF53850">
    <property type="entry name" value="Periplasmic binding protein-like II"/>
    <property type="match status" value="1"/>
</dbReference>
<dbReference type="PIRSF" id="PIRSF002741">
    <property type="entry name" value="MppA"/>
    <property type="match status" value="1"/>
</dbReference>
<accession>A0A1M6RH43</accession>
<dbReference type="Proteomes" id="UP000184465">
    <property type="component" value="Unassembled WGS sequence"/>
</dbReference>
<dbReference type="OrthoDB" id="9772924at2"/>
<dbReference type="Pfam" id="PF00496">
    <property type="entry name" value="SBP_bac_5"/>
    <property type="match status" value="1"/>
</dbReference>
<dbReference type="GO" id="GO:0043190">
    <property type="term" value="C:ATP-binding cassette (ABC) transporter complex"/>
    <property type="evidence" value="ECO:0007669"/>
    <property type="project" value="InterPro"/>
</dbReference>
<evidence type="ECO:0000313" key="3">
    <source>
        <dbReference type="EMBL" id="SHK31762.1"/>
    </source>
</evidence>
<dbReference type="PANTHER" id="PTHR30290:SF82">
    <property type="entry name" value="ABC-TYPE DIPEPTIDE_OLIGOPEPTIDE TRANSPORT SYSTEM, PERIPLASMIC COMPONENT"/>
    <property type="match status" value="1"/>
</dbReference>
<gene>
    <name evidence="3" type="ORF">SAMN02745912_02966</name>
</gene>
<dbReference type="Gene3D" id="3.40.190.10">
    <property type="entry name" value="Periplasmic binding protein-like II"/>
    <property type="match status" value="1"/>
</dbReference>
<feature type="domain" description="Solute-binding protein family 5" evidence="2">
    <location>
        <begin position="94"/>
        <end position="464"/>
    </location>
</feature>
<keyword evidence="4" id="KW-1185">Reference proteome</keyword>
<dbReference type="Gene3D" id="3.90.76.10">
    <property type="entry name" value="Dipeptide-binding Protein, Domain 1"/>
    <property type="match status" value="1"/>
</dbReference>
<feature type="compositionally biased region" description="Basic and acidic residues" evidence="1">
    <location>
        <begin position="26"/>
        <end position="40"/>
    </location>
</feature>
<sequence>MLAGCGSKSNTKSADVENTTKTGETTTEKTQNEKTAAENKTDDLRKETLFITGLEWGPPSSFNYFTGVASFPVNNQNNMLVYETLFMYNGLSGEIEPLLAESYKWIDDYTIEVKLDKRAYFNDGEPVKIEDVIYTYELGKRYDILWSSLWTYIDSVESKSDDTIIFKLNKKDYNILAVTESLTNVPIHPKHIWEKIEKDANYDISEINKFFNESPVASGSYKIYSYDDTKITLVRDDNYWGKSKFGKLPAPKYITHILFKSNDAASLALKRGDLDYSQNFIPNVWKMWEDGAEVRTYLEEAPYYLSDSMPSIYFNLSKPGLDNPDVRRAIAYAIDYKKIIDIAMNGYSDVVEPALTVNNELESKYIDKDAIKPYQWKYDVDKANEILDSIGAKKGDDGIRVLPNGVRLGPWKLECPYGWTDWNATLEIIQQSAKKIGIELETYFPEDTVYENDRNTGNFDIVMSTPADVITPAQPWKRAHDILSAKELPPFGEQAYWNFGRYKNERAEKILELIPAEKDIERLRKLYTELTIIYLKDIPTIPLMYRPTYFFTVNESVWTNFPHENDGTGIPPYCFDGAGIKSLYNLKNK</sequence>
<evidence type="ECO:0000313" key="4">
    <source>
        <dbReference type="Proteomes" id="UP000184465"/>
    </source>
</evidence>
<proteinExistence type="predicted"/>
<dbReference type="InterPro" id="IPR030678">
    <property type="entry name" value="Peptide/Ni-bd"/>
</dbReference>
<dbReference type="AlphaFoldDB" id="A0A1M6RH43"/>
<dbReference type="PANTHER" id="PTHR30290">
    <property type="entry name" value="PERIPLASMIC BINDING COMPONENT OF ABC TRANSPORTER"/>
    <property type="match status" value="1"/>
</dbReference>
<protein>
    <submittedName>
        <fullName evidence="3">Peptide/nickel transport system substrate-binding protein</fullName>
    </submittedName>
</protein>
<evidence type="ECO:0000259" key="2">
    <source>
        <dbReference type="Pfam" id="PF00496"/>
    </source>
</evidence>
<organism evidence="3 4">
    <name type="scientific">Paramaledivibacter caminithermalis (strain DSM 15212 / CIP 107654 / DViRD3)</name>
    <name type="common">Clostridium caminithermale</name>
    <dbReference type="NCBI Taxonomy" id="1121301"/>
    <lineage>
        <taxon>Bacteria</taxon>
        <taxon>Bacillati</taxon>
        <taxon>Bacillota</taxon>
        <taxon>Clostridia</taxon>
        <taxon>Peptostreptococcales</taxon>
        <taxon>Caminicellaceae</taxon>
        <taxon>Paramaledivibacter</taxon>
    </lineage>
</organism>
<dbReference type="GO" id="GO:0042597">
    <property type="term" value="C:periplasmic space"/>
    <property type="evidence" value="ECO:0007669"/>
    <property type="project" value="UniProtKB-ARBA"/>
</dbReference>
<dbReference type="InterPro" id="IPR000914">
    <property type="entry name" value="SBP_5_dom"/>
</dbReference>
<dbReference type="Gene3D" id="3.10.105.10">
    <property type="entry name" value="Dipeptide-binding Protein, Domain 3"/>
    <property type="match status" value="1"/>
</dbReference>
<dbReference type="InterPro" id="IPR039424">
    <property type="entry name" value="SBP_5"/>
</dbReference>
<feature type="region of interest" description="Disordered" evidence="1">
    <location>
        <begin position="1"/>
        <end position="40"/>
    </location>
</feature>
<dbReference type="GO" id="GO:1904680">
    <property type="term" value="F:peptide transmembrane transporter activity"/>
    <property type="evidence" value="ECO:0007669"/>
    <property type="project" value="TreeGrafter"/>
</dbReference>
<dbReference type="STRING" id="1121301.SAMN02745912_02966"/>